<reference evidence="12" key="2">
    <citation type="submission" date="2025-09" db="UniProtKB">
        <authorList>
            <consortium name="Ensembl"/>
        </authorList>
    </citation>
    <scope>IDENTIFICATION</scope>
</reference>
<dbReference type="Pfam" id="PF00595">
    <property type="entry name" value="PDZ"/>
    <property type="match status" value="2"/>
</dbReference>
<keyword evidence="5" id="KW-0879">Wnt signaling pathway</keyword>
<dbReference type="GO" id="GO:0016055">
    <property type="term" value="P:Wnt signaling pathway"/>
    <property type="evidence" value="ECO:0007669"/>
    <property type="project" value="UniProtKB-KW"/>
</dbReference>
<evidence type="ECO:0000256" key="1">
    <source>
        <dbReference type="ARBA" id="ARBA00004105"/>
    </source>
</evidence>
<dbReference type="GO" id="GO:0021591">
    <property type="term" value="P:ventricular system development"/>
    <property type="evidence" value="ECO:0007669"/>
    <property type="project" value="Ensembl"/>
</dbReference>
<feature type="region of interest" description="Disordered" evidence="10">
    <location>
        <begin position="111"/>
        <end position="158"/>
    </location>
</feature>
<dbReference type="InterPro" id="IPR001478">
    <property type="entry name" value="PDZ"/>
</dbReference>
<dbReference type="SMART" id="SM00228">
    <property type="entry name" value="PDZ"/>
    <property type="match status" value="2"/>
</dbReference>
<dbReference type="AlphaFoldDB" id="A0A3B3S7U8"/>
<dbReference type="PROSITE" id="PS50106">
    <property type="entry name" value="PDZ"/>
    <property type="match status" value="2"/>
</dbReference>
<dbReference type="GeneID" id="111848569"/>
<dbReference type="PANTHER" id="PTHR14191">
    <property type="entry name" value="PDZ DOMAIN CONTAINING PROTEIN"/>
    <property type="match status" value="1"/>
</dbReference>
<dbReference type="Ensembl" id="ENSPKIT00000007619.1">
    <property type="protein sequence ID" value="ENSPKIP00000026859.1"/>
    <property type="gene ID" value="ENSPKIG00000009168.1"/>
</dbReference>
<dbReference type="GO" id="GO:0001726">
    <property type="term" value="C:ruffle"/>
    <property type="evidence" value="ECO:0007669"/>
    <property type="project" value="UniProtKB-SubCell"/>
</dbReference>
<dbReference type="GO" id="GO:0072659">
    <property type="term" value="P:protein localization to plasma membrane"/>
    <property type="evidence" value="ECO:0007669"/>
    <property type="project" value="TreeGrafter"/>
</dbReference>
<evidence type="ECO:0000313" key="12">
    <source>
        <dbReference type="Ensembl" id="ENSPKIP00000026859.1"/>
    </source>
</evidence>
<dbReference type="SUPFAM" id="SSF50156">
    <property type="entry name" value="PDZ domain-like"/>
    <property type="match status" value="2"/>
</dbReference>
<dbReference type="OrthoDB" id="10007415at2759"/>
<accession>A0A3B3S7U8</accession>
<evidence type="ECO:0000256" key="10">
    <source>
        <dbReference type="SAM" id="MobiDB-lite"/>
    </source>
</evidence>
<evidence type="ECO:0000256" key="4">
    <source>
        <dbReference type="ARBA" id="ARBA00004486"/>
    </source>
</evidence>
<evidence type="ECO:0000256" key="8">
    <source>
        <dbReference type="ARBA" id="ARBA00023273"/>
    </source>
</evidence>
<dbReference type="InterPro" id="IPR015098">
    <property type="entry name" value="EBP50_C"/>
</dbReference>
<comment type="function">
    <text evidence="9">Scaffold protein that connects plasma membrane proteins with members of the ezrin/moesin/radixin family and thereby helps to link them to the actin cytoskeleton and to regulate their surface expression.</text>
</comment>
<evidence type="ECO:0000256" key="3">
    <source>
        <dbReference type="ARBA" id="ARBA00004466"/>
    </source>
</evidence>
<dbReference type="GO" id="GO:0055078">
    <property type="term" value="P:sodium ion homeostasis"/>
    <property type="evidence" value="ECO:0007669"/>
    <property type="project" value="Ensembl"/>
</dbReference>
<dbReference type="GO" id="GO:0005102">
    <property type="term" value="F:signaling receptor binding"/>
    <property type="evidence" value="ECO:0007669"/>
    <property type="project" value="TreeGrafter"/>
</dbReference>
<proteinExistence type="predicted"/>
<dbReference type="RefSeq" id="XP_023676466.1">
    <property type="nucleotide sequence ID" value="XM_023820698.2"/>
</dbReference>
<feature type="compositionally biased region" description="Polar residues" evidence="10">
    <location>
        <begin position="300"/>
        <end position="309"/>
    </location>
</feature>
<evidence type="ECO:0000259" key="11">
    <source>
        <dbReference type="PROSITE" id="PS50106"/>
    </source>
</evidence>
<evidence type="ECO:0000256" key="6">
    <source>
        <dbReference type="ARBA" id="ARBA00022737"/>
    </source>
</evidence>
<dbReference type="InterPro" id="IPR036034">
    <property type="entry name" value="PDZ_sf"/>
</dbReference>
<protein>
    <recommendedName>
        <fullName evidence="9">Na(+)/H(+) exchange regulatory cofactor NHE-RF</fullName>
    </recommendedName>
</protein>
<feature type="compositionally biased region" description="Basic and acidic residues" evidence="10">
    <location>
        <begin position="362"/>
        <end position="372"/>
    </location>
</feature>
<dbReference type="PIRSF" id="PIRSF037866">
    <property type="entry name" value="EBP50"/>
    <property type="match status" value="1"/>
</dbReference>
<dbReference type="GO" id="GO:0030175">
    <property type="term" value="C:filopodium"/>
    <property type="evidence" value="ECO:0007669"/>
    <property type="project" value="UniProtKB-SubCell"/>
</dbReference>
<dbReference type="FunFam" id="2.30.42.10:FF:000068">
    <property type="entry name" value="Na(+)/H(+) exchange regulatory cofactor NHE-RF"/>
    <property type="match status" value="2"/>
</dbReference>
<dbReference type="InterPro" id="IPR017300">
    <property type="entry name" value="NHERF-1/NHERF-2"/>
</dbReference>
<name>A0A3B3S7U8_9TELE</name>
<keyword evidence="7 9" id="KW-0472">Membrane</keyword>
<dbReference type="Pfam" id="PF09007">
    <property type="entry name" value="EBP50_C"/>
    <property type="match status" value="1"/>
</dbReference>
<sequence>MSSALRPRQCILEKGANGYGFHLHGEKSKSGQFIRLVEPDSPAEASGLRAGDRLVFVGGENVETESHQQVVSRIRAAADRLELIVVDKDTDELLTKHDLKCLIEYVTEGIPLPGNGSDDGTDAQNSTPRESTPVPEENGAVPLEKKLSVSSDKEPQKELRPRLCTIKKGTNGYGFNLHSEKSKPGQYVRAVDEDSPAMKAGLRPQDRIVQVNEMSMEGKQHSDVVAAIKAGGNETSLLVVDSETDNFFKSCKTTPTEKHLTGPLPEPVTNGETEDMVNGKMAKELDTTVSHPSSIISSAAVRETQQQSAEAPAQPIPSPQPVHVPQETKVDDAAPALTLSLQQAKERARQKRSNKRAPPMDWSKRNELFSNL</sequence>
<dbReference type="InterPro" id="IPR051067">
    <property type="entry name" value="NHER"/>
</dbReference>
<dbReference type="PANTHER" id="PTHR14191:SF7">
    <property type="entry name" value="NA(+)_H(+) EXCHANGE REGULATORY COFACTOR NHE-RF1"/>
    <property type="match status" value="1"/>
</dbReference>
<dbReference type="Gene3D" id="2.30.42.10">
    <property type="match status" value="2"/>
</dbReference>
<dbReference type="CDD" id="cd06768">
    <property type="entry name" value="PDZ_NHERF-like"/>
    <property type="match status" value="2"/>
</dbReference>
<feature type="region of interest" description="Disordered" evidence="10">
    <location>
        <begin position="300"/>
        <end position="372"/>
    </location>
</feature>
<dbReference type="GO" id="GO:0005902">
    <property type="term" value="C:microvillus"/>
    <property type="evidence" value="ECO:0007669"/>
    <property type="project" value="UniProtKB-SubCell"/>
</dbReference>
<dbReference type="GO" id="GO:0006612">
    <property type="term" value="P:protein targeting to membrane"/>
    <property type="evidence" value="ECO:0007669"/>
    <property type="project" value="Ensembl"/>
</dbReference>
<evidence type="ECO:0000256" key="9">
    <source>
        <dbReference type="PIRNR" id="PIRNR037866"/>
    </source>
</evidence>
<dbReference type="Proteomes" id="UP000261540">
    <property type="component" value="Unplaced"/>
</dbReference>
<feature type="domain" description="PDZ" evidence="11">
    <location>
        <begin position="9"/>
        <end position="89"/>
    </location>
</feature>
<keyword evidence="8" id="KW-0966">Cell projection</keyword>
<organism evidence="12 13">
    <name type="scientific">Paramormyrops kingsleyae</name>
    <dbReference type="NCBI Taxonomy" id="1676925"/>
    <lineage>
        <taxon>Eukaryota</taxon>
        <taxon>Metazoa</taxon>
        <taxon>Chordata</taxon>
        <taxon>Craniata</taxon>
        <taxon>Vertebrata</taxon>
        <taxon>Euteleostomi</taxon>
        <taxon>Actinopterygii</taxon>
        <taxon>Neopterygii</taxon>
        <taxon>Teleostei</taxon>
        <taxon>Osteoglossocephala</taxon>
        <taxon>Osteoglossomorpha</taxon>
        <taxon>Osteoglossiformes</taxon>
        <taxon>Mormyridae</taxon>
        <taxon>Paramormyrops</taxon>
    </lineage>
</organism>
<keyword evidence="13" id="KW-1185">Reference proteome</keyword>
<evidence type="ECO:0000313" key="13">
    <source>
        <dbReference type="Proteomes" id="UP000261540"/>
    </source>
</evidence>
<evidence type="ECO:0000256" key="2">
    <source>
        <dbReference type="ARBA" id="ARBA00004184"/>
    </source>
</evidence>
<dbReference type="KEGG" id="pki:111848569"/>
<feature type="domain" description="PDZ" evidence="11">
    <location>
        <begin position="163"/>
        <end position="243"/>
    </location>
</feature>
<dbReference type="GO" id="GO:0071599">
    <property type="term" value="P:otic vesicle development"/>
    <property type="evidence" value="ECO:0007669"/>
    <property type="project" value="Ensembl"/>
</dbReference>
<keyword evidence="6" id="KW-0677">Repeat</keyword>
<dbReference type="GO" id="GO:0012505">
    <property type="term" value="C:endomembrane system"/>
    <property type="evidence" value="ECO:0007669"/>
    <property type="project" value="UniProtKB-SubCell"/>
</dbReference>
<evidence type="ECO:0000256" key="5">
    <source>
        <dbReference type="ARBA" id="ARBA00022687"/>
    </source>
</evidence>
<dbReference type="STRING" id="1676925.ENSPKIP00000026859"/>
<dbReference type="GO" id="GO:0016324">
    <property type="term" value="C:apical plasma membrane"/>
    <property type="evidence" value="ECO:0007669"/>
    <property type="project" value="TreeGrafter"/>
</dbReference>
<evidence type="ECO:0000256" key="7">
    <source>
        <dbReference type="ARBA" id="ARBA00023136"/>
    </source>
</evidence>
<dbReference type="GO" id="GO:0043495">
    <property type="term" value="F:protein-membrane adaptor activity"/>
    <property type="evidence" value="ECO:0007669"/>
    <property type="project" value="TreeGrafter"/>
</dbReference>
<comment type="subcellular location">
    <subcellularLocation>
        <location evidence="4">Cell projection</location>
        <location evidence="4">Filopodium</location>
    </subcellularLocation>
    <subcellularLocation>
        <location evidence="1">Cell projection</location>
        <location evidence="1">Microvillus</location>
    </subcellularLocation>
    <subcellularLocation>
        <location evidence="3">Cell projection</location>
        <location evidence="3">Ruffle</location>
    </subcellularLocation>
    <subcellularLocation>
        <location evidence="2 9">Endomembrane system</location>
        <topology evidence="2 9">Peripheral membrane protein</topology>
    </subcellularLocation>
</comment>
<dbReference type="GO" id="GO:0043113">
    <property type="term" value="P:receptor clustering"/>
    <property type="evidence" value="ECO:0007669"/>
    <property type="project" value="Ensembl"/>
</dbReference>
<feature type="compositionally biased region" description="Basic and acidic residues" evidence="10">
    <location>
        <begin position="143"/>
        <end position="158"/>
    </location>
</feature>
<reference evidence="12" key="1">
    <citation type="submission" date="2025-08" db="UniProtKB">
        <authorList>
            <consortium name="Ensembl"/>
        </authorList>
    </citation>
    <scope>IDENTIFICATION</scope>
</reference>
<dbReference type="GeneTree" id="ENSGT00950000182849"/>